<gene>
    <name evidence="3" type="ORF">CASFOL_013476</name>
</gene>
<comment type="caution">
    <text evidence="3">The sequence shown here is derived from an EMBL/GenBank/DDBJ whole genome shotgun (WGS) entry which is preliminary data.</text>
</comment>
<reference evidence="4" key="1">
    <citation type="journal article" date="2024" name="IScience">
        <title>Strigolactones Initiate the Formation of Haustorium-like Structures in Castilleja.</title>
        <authorList>
            <person name="Buerger M."/>
            <person name="Peterson D."/>
            <person name="Chory J."/>
        </authorList>
    </citation>
    <scope>NUCLEOTIDE SEQUENCE [LARGE SCALE GENOMIC DNA]</scope>
</reference>
<feature type="domain" description="Retrotransposon Copia-like N-terminal" evidence="2">
    <location>
        <begin position="37"/>
        <end position="74"/>
    </location>
</feature>
<keyword evidence="4" id="KW-1185">Reference proteome</keyword>
<organism evidence="3 4">
    <name type="scientific">Castilleja foliolosa</name>
    <dbReference type="NCBI Taxonomy" id="1961234"/>
    <lineage>
        <taxon>Eukaryota</taxon>
        <taxon>Viridiplantae</taxon>
        <taxon>Streptophyta</taxon>
        <taxon>Embryophyta</taxon>
        <taxon>Tracheophyta</taxon>
        <taxon>Spermatophyta</taxon>
        <taxon>Magnoliopsida</taxon>
        <taxon>eudicotyledons</taxon>
        <taxon>Gunneridae</taxon>
        <taxon>Pentapetalae</taxon>
        <taxon>asterids</taxon>
        <taxon>lamiids</taxon>
        <taxon>Lamiales</taxon>
        <taxon>Orobanchaceae</taxon>
        <taxon>Pedicularideae</taxon>
        <taxon>Castillejinae</taxon>
        <taxon>Castilleja</taxon>
    </lineage>
</organism>
<dbReference type="AlphaFoldDB" id="A0ABD3DLW3"/>
<proteinExistence type="predicted"/>
<evidence type="ECO:0000313" key="4">
    <source>
        <dbReference type="Proteomes" id="UP001632038"/>
    </source>
</evidence>
<evidence type="ECO:0000256" key="1">
    <source>
        <dbReference type="SAM" id="MobiDB-lite"/>
    </source>
</evidence>
<evidence type="ECO:0000313" key="3">
    <source>
        <dbReference type="EMBL" id="KAL3642661.1"/>
    </source>
</evidence>
<protein>
    <recommendedName>
        <fullName evidence="2">Retrotransposon Copia-like N-terminal domain-containing protein</fullName>
    </recommendedName>
</protein>
<accession>A0ABD3DLW3</accession>
<dbReference type="EMBL" id="JAVIJP010000016">
    <property type="protein sequence ID" value="KAL3642661.1"/>
    <property type="molecule type" value="Genomic_DNA"/>
</dbReference>
<feature type="compositionally biased region" description="Polar residues" evidence="1">
    <location>
        <begin position="231"/>
        <end position="240"/>
    </location>
</feature>
<feature type="region of interest" description="Disordered" evidence="1">
    <location>
        <begin position="231"/>
        <end position="256"/>
    </location>
</feature>
<dbReference type="PANTHER" id="PTHR37610:SF38">
    <property type="entry name" value="RETROTRANSPOSON COPIA-LIKE N-TERMINAL DOMAIN-CONTAINING PROTEIN"/>
    <property type="match status" value="1"/>
</dbReference>
<dbReference type="Pfam" id="PF14244">
    <property type="entry name" value="Retrotran_gag_3"/>
    <property type="match status" value="1"/>
</dbReference>
<sequence>MAEDQTATIMAKMVELLQNTLKPQNPVEENLNNSAGISLKLNNHNYVIWSNLMETFITGKRKLGFIHGQTRAPDETDPTYENWIATDAAVRSWIQNSMETKLVSNFARYGTARDLWAALATTFFDGEDMVRIYELERKIGRLRQEGMPIEDYFGELQSAWMDIDFRQPNPMECPKDIQRYSDITEKRRVLQFLMGLEDRLDPIRRDLLNAKPFPTVDQAFAAVRREYNRQTNSGSENLNGTGMLAGGKGSGNKKSSYPSLTIAAGKSGTQGRPCSHCGGEKHSVDVCWKIHGYPDWHPKNKGKASLAHGNGGKPAITASHVEPPQCSGNQFAQLGLAATTQSTPEGNRSYSKIPQHNRFEILMGIEEEFDQSSFMEDPLVQNSQSRTSFSAHLEQLSLRSRWTVF</sequence>
<dbReference type="InterPro" id="IPR029472">
    <property type="entry name" value="Copia-like_N"/>
</dbReference>
<name>A0ABD3DLW3_9LAMI</name>
<evidence type="ECO:0000259" key="2">
    <source>
        <dbReference type="Pfam" id="PF14244"/>
    </source>
</evidence>
<dbReference type="Proteomes" id="UP001632038">
    <property type="component" value="Unassembled WGS sequence"/>
</dbReference>
<dbReference type="PANTHER" id="PTHR37610">
    <property type="entry name" value="CCHC-TYPE DOMAIN-CONTAINING PROTEIN"/>
    <property type="match status" value="1"/>
</dbReference>